<dbReference type="AlphaFoldDB" id="A0A8X6SKN9"/>
<sequence>MLLRVSQIYSISLRSGERLIHPKNIQIFQKFLGLMSPRRKNFVIRKNYNRVNCSSEKANTELQDFILKPYISYKTFVKDTDIHAFVQHDESPEHQTFSPIPVCFSDIEGHTVILWLLQDEGSSIISN</sequence>
<dbReference type="EMBL" id="BMAU01021325">
    <property type="protein sequence ID" value="GFY13951.1"/>
    <property type="molecule type" value="Genomic_DNA"/>
</dbReference>
<protein>
    <submittedName>
        <fullName evidence="1">Uncharacterized protein</fullName>
    </submittedName>
</protein>
<evidence type="ECO:0000313" key="2">
    <source>
        <dbReference type="Proteomes" id="UP000887159"/>
    </source>
</evidence>
<gene>
    <name evidence="1" type="ORF">TNCV_1296121</name>
</gene>
<proteinExistence type="predicted"/>
<accession>A0A8X6SKN9</accession>
<comment type="caution">
    <text evidence="1">The sequence shown here is derived from an EMBL/GenBank/DDBJ whole genome shotgun (WGS) entry which is preliminary data.</text>
</comment>
<organism evidence="1 2">
    <name type="scientific">Trichonephila clavipes</name>
    <name type="common">Golden silk orbweaver</name>
    <name type="synonym">Nephila clavipes</name>
    <dbReference type="NCBI Taxonomy" id="2585209"/>
    <lineage>
        <taxon>Eukaryota</taxon>
        <taxon>Metazoa</taxon>
        <taxon>Ecdysozoa</taxon>
        <taxon>Arthropoda</taxon>
        <taxon>Chelicerata</taxon>
        <taxon>Arachnida</taxon>
        <taxon>Araneae</taxon>
        <taxon>Araneomorphae</taxon>
        <taxon>Entelegynae</taxon>
        <taxon>Araneoidea</taxon>
        <taxon>Nephilidae</taxon>
        <taxon>Trichonephila</taxon>
    </lineage>
</organism>
<name>A0A8X6SKN9_TRICX</name>
<evidence type="ECO:0000313" key="1">
    <source>
        <dbReference type="EMBL" id="GFY13951.1"/>
    </source>
</evidence>
<dbReference type="Proteomes" id="UP000887159">
    <property type="component" value="Unassembled WGS sequence"/>
</dbReference>
<keyword evidence="2" id="KW-1185">Reference proteome</keyword>
<reference evidence="1" key="1">
    <citation type="submission" date="2020-08" db="EMBL/GenBank/DDBJ databases">
        <title>Multicomponent nature underlies the extraordinary mechanical properties of spider dragline silk.</title>
        <authorList>
            <person name="Kono N."/>
            <person name="Nakamura H."/>
            <person name="Mori M."/>
            <person name="Yoshida Y."/>
            <person name="Ohtoshi R."/>
            <person name="Malay A.D."/>
            <person name="Moran D.A.P."/>
            <person name="Tomita M."/>
            <person name="Numata K."/>
            <person name="Arakawa K."/>
        </authorList>
    </citation>
    <scope>NUCLEOTIDE SEQUENCE</scope>
</reference>